<keyword evidence="2" id="KW-0732">Signal</keyword>
<evidence type="ECO:0000313" key="4">
    <source>
        <dbReference type="Proteomes" id="UP000238348"/>
    </source>
</evidence>
<feature type="chain" id="PRO_5014655894" description="Secreted protein" evidence="2">
    <location>
        <begin position="26"/>
        <end position="332"/>
    </location>
</feature>
<evidence type="ECO:0000256" key="1">
    <source>
        <dbReference type="SAM" id="MobiDB-lite"/>
    </source>
</evidence>
<name>A0A2L0F4H1_SORCE</name>
<accession>A0A2L0F4H1</accession>
<reference evidence="3 4" key="1">
    <citation type="submission" date="2015-09" db="EMBL/GenBank/DDBJ databases">
        <title>Sorangium comparison.</title>
        <authorList>
            <person name="Zaburannyi N."/>
            <person name="Bunk B."/>
            <person name="Overmann J."/>
            <person name="Mueller R."/>
        </authorList>
    </citation>
    <scope>NUCLEOTIDE SEQUENCE [LARGE SCALE GENOMIC DNA]</scope>
    <source>
        <strain evidence="3 4">So ce26</strain>
    </source>
</reference>
<dbReference type="EMBL" id="CP012673">
    <property type="protein sequence ID" value="AUX46349.1"/>
    <property type="molecule type" value="Genomic_DNA"/>
</dbReference>
<dbReference type="Proteomes" id="UP000238348">
    <property type="component" value="Chromosome"/>
</dbReference>
<protein>
    <recommendedName>
        <fullName evidence="5">Secreted protein</fullName>
    </recommendedName>
</protein>
<proteinExistence type="predicted"/>
<dbReference type="SUPFAM" id="SSF52317">
    <property type="entry name" value="Class I glutamine amidotransferase-like"/>
    <property type="match status" value="1"/>
</dbReference>
<evidence type="ECO:0008006" key="5">
    <source>
        <dbReference type="Google" id="ProtNLM"/>
    </source>
</evidence>
<gene>
    <name evidence="3" type="ORF">SOCE26_078550</name>
</gene>
<evidence type="ECO:0000313" key="3">
    <source>
        <dbReference type="EMBL" id="AUX46349.1"/>
    </source>
</evidence>
<evidence type="ECO:0000256" key="2">
    <source>
        <dbReference type="SAM" id="SignalP"/>
    </source>
</evidence>
<dbReference type="RefSeq" id="WP_159397715.1">
    <property type="nucleotide sequence ID" value="NZ_CP012673.1"/>
</dbReference>
<feature type="region of interest" description="Disordered" evidence="1">
    <location>
        <begin position="41"/>
        <end position="91"/>
    </location>
</feature>
<dbReference type="AlphaFoldDB" id="A0A2L0F4H1"/>
<sequence length="332" mass="34552">MNSRSCSWSFGWVPVRQLARGLLHAACLGAALHAAACSGGSTSSTGGEGGGPGGDLGTGGDDIGGLDPGVGGGDSTASGVPGAGTGERCDGVDNDGNGIIDDVDAGQDGVCDCIRIATLGEPGEWGQGDVFDAWLNQRSTNGAVNLNDAELTPEELSKHQVIIIQDVSVIGRRYSPSEVEALTQWIENGGGLMTLIGYGDPDERENVNTLLDPLGVGYDREQILPKSGGSTIPISEWAGSHPVVAGIEKVGVDNGYPVVGEGTTLATGDGHDVLKALESGKGRVLVWGDEWITYNSEWVDHPDYQVERFWLNAIKWMTPANECQVAIPPTIN</sequence>
<dbReference type="InterPro" id="IPR029062">
    <property type="entry name" value="Class_I_gatase-like"/>
</dbReference>
<feature type="signal peptide" evidence="2">
    <location>
        <begin position="1"/>
        <end position="25"/>
    </location>
</feature>
<organism evidence="3 4">
    <name type="scientific">Sorangium cellulosum</name>
    <name type="common">Polyangium cellulosum</name>
    <dbReference type="NCBI Taxonomy" id="56"/>
    <lineage>
        <taxon>Bacteria</taxon>
        <taxon>Pseudomonadati</taxon>
        <taxon>Myxococcota</taxon>
        <taxon>Polyangia</taxon>
        <taxon>Polyangiales</taxon>
        <taxon>Polyangiaceae</taxon>
        <taxon>Sorangium</taxon>
    </lineage>
</organism>
<dbReference type="OrthoDB" id="5508647at2"/>
<feature type="compositionally biased region" description="Gly residues" evidence="1">
    <location>
        <begin position="46"/>
        <end position="74"/>
    </location>
</feature>
<dbReference type="Gene3D" id="3.40.50.880">
    <property type="match status" value="1"/>
</dbReference>